<evidence type="ECO:0000256" key="3">
    <source>
        <dbReference type="ARBA" id="ARBA00022448"/>
    </source>
</evidence>
<sequence length="202" mass="22279">MNAPQAFHPLARLLHWTMALLILAMLFVGVGMVTTVSEKHQWLLALHRPLGAAIFVLALIRIGVRLRFRPPALPADMPALMQFVAHASHWVLYGLMLAMPLIGWAMLSAGGYPVMLGHAWHLPPIAPANGALFAWLREAHRYVAYLFFLTILGHMGAALYHALIRRDDVFPSMTVGFPHHDAPLEPPRNVATDEGDATPPSP</sequence>
<evidence type="ECO:0000256" key="14">
    <source>
        <dbReference type="SAM" id="Phobius"/>
    </source>
</evidence>
<evidence type="ECO:0000256" key="12">
    <source>
        <dbReference type="ARBA" id="ARBA00037975"/>
    </source>
</evidence>
<keyword evidence="11 14" id="KW-0472">Membrane</keyword>
<dbReference type="InterPro" id="IPR016174">
    <property type="entry name" value="Di-haem_cyt_TM"/>
</dbReference>
<gene>
    <name evidence="16" type="ORF">CA260_08330</name>
</gene>
<evidence type="ECO:0000256" key="10">
    <source>
        <dbReference type="ARBA" id="ARBA00023004"/>
    </source>
</evidence>
<keyword evidence="7" id="KW-0479">Metal-binding</keyword>
<reference evidence="16 17" key="1">
    <citation type="journal article" date="2018" name="Genet. Mol. Biol.">
        <title>The genome sequence of Dyella jiangningensis FCAV SCS01 from a lignocellulose-decomposing microbial consortium metagenome reveals potential for biotechnological applications.</title>
        <authorList>
            <person name="Desiderato J.G."/>
            <person name="Alvarenga D.O."/>
            <person name="Constancio M.T.L."/>
            <person name="Alves L.M.C."/>
            <person name="Varani A.M."/>
        </authorList>
    </citation>
    <scope>NUCLEOTIDE SEQUENCE [LARGE SCALE GENOMIC DNA]</scope>
    <source>
        <strain evidence="16 17">FCAV SCS01</strain>
    </source>
</reference>
<feature type="transmembrane region" description="Helical" evidence="14">
    <location>
        <begin position="88"/>
        <end position="107"/>
    </location>
</feature>
<accession>A0A328P6E8</accession>
<evidence type="ECO:0000313" key="16">
    <source>
        <dbReference type="EMBL" id="RAO77848.1"/>
    </source>
</evidence>
<evidence type="ECO:0000256" key="2">
    <source>
        <dbReference type="ARBA" id="ARBA00004651"/>
    </source>
</evidence>
<keyword evidence="9 14" id="KW-1133">Transmembrane helix</keyword>
<feature type="transmembrane region" description="Helical" evidence="14">
    <location>
        <begin position="49"/>
        <end position="68"/>
    </location>
</feature>
<evidence type="ECO:0000256" key="6">
    <source>
        <dbReference type="ARBA" id="ARBA00022692"/>
    </source>
</evidence>
<name>A0A328P6E8_9GAMM</name>
<dbReference type="GO" id="GO:0022904">
    <property type="term" value="P:respiratory electron transport chain"/>
    <property type="evidence" value="ECO:0007669"/>
    <property type="project" value="InterPro"/>
</dbReference>
<feature type="domain" description="Cytochrome b561 bacterial/Ni-hydrogenase" evidence="15">
    <location>
        <begin position="7"/>
        <end position="174"/>
    </location>
</feature>
<dbReference type="InterPro" id="IPR011577">
    <property type="entry name" value="Cyt_b561_bac/Ni-Hgenase"/>
</dbReference>
<evidence type="ECO:0000256" key="7">
    <source>
        <dbReference type="ARBA" id="ARBA00022723"/>
    </source>
</evidence>
<evidence type="ECO:0000256" key="5">
    <source>
        <dbReference type="ARBA" id="ARBA00022617"/>
    </source>
</evidence>
<dbReference type="PANTHER" id="PTHR30529:SF6">
    <property type="entry name" value="BLL0291 PROTEIN"/>
    <property type="match status" value="1"/>
</dbReference>
<evidence type="ECO:0000256" key="1">
    <source>
        <dbReference type="ARBA" id="ARBA00001970"/>
    </source>
</evidence>
<evidence type="ECO:0000256" key="11">
    <source>
        <dbReference type="ARBA" id="ARBA00023136"/>
    </source>
</evidence>
<evidence type="ECO:0000256" key="9">
    <source>
        <dbReference type="ARBA" id="ARBA00022989"/>
    </source>
</evidence>
<comment type="caution">
    <text evidence="16">The sequence shown here is derived from an EMBL/GenBank/DDBJ whole genome shotgun (WGS) entry which is preliminary data.</text>
</comment>
<dbReference type="EMBL" id="NFZS01000001">
    <property type="protein sequence ID" value="RAO77848.1"/>
    <property type="molecule type" value="Genomic_DNA"/>
</dbReference>
<keyword evidence="6 14" id="KW-0812">Transmembrane</keyword>
<dbReference type="PANTHER" id="PTHR30529">
    <property type="entry name" value="CYTOCHROME B561"/>
    <property type="match status" value="1"/>
</dbReference>
<keyword evidence="17" id="KW-1185">Reference proteome</keyword>
<dbReference type="AlphaFoldDB" id="A0A328P6E8"/>
<dbReference type="GO" id="GO:0009055">
    <property type="term" value="F:electron transfer activity"/>
    <property type="evidence" value="ECO:0007669"/>
    <property type="project" value="InterPro"/>
</dbReference>
<dbReference type="SUPFAM" id="SSF81342">
    <property type="entry name" value="Transmembrane di-heme cytochromes"/>
    <property type="match status" value="1"/>
</dbReference>
<comment type="subcellular location">
    <subcellularLocation>
        <location evidence="2">Cell membrane</location>
        <topology evidence="2">Multi-pass membrane protein</topology>
    </subcellularLocation>
</comment>
<protein>
    <submittedName>
        <fullName evidence="16">Cytochrome B</fullName>
    </submittedName>
</protein>
<dbReference type="OrthoDB" id="1247465at2"/>
<keyword evidence="8" id="KW-0249">Electron transport</keyword>
<dbReference type="RefSeq" id="WP_111982277.1">
    <property type="nucleotide sequence ID" value="NZ_NFZS01000001.1"/>
</dbReference>
<dbReference type="Proteomes" id="UP000248926">
    <property type="component" value="Unassembled WGS sequence"/>
</dbReference>
<evidence type="ECO:0000313" key="17">
    <source>
        <dbReference type="Proteomes" id="UP000248926"/>
    </source>
</evidence>
<feature type="transmembrane region" description="Helical" evidence="14">
    <location>
        <begin position="13"/>
        <end position="37"/>
    </location>
</feature>
<dbReference type="GO" id="GO:0046872">
    <property type="term" value="F:metal ion binding"/>
    <property type="evidence" value="ECO:0007669"/>
    <property type="project" value="UniProtKB-KW"/>
</dbReference>
<dbReference type="GO" id="GO:0005886">
    <property type="term" value="C:plasma membrane"/>
    <property type="evidence" value="ECO:0007669"/>
    <property type="project" value="UniProtKB-SubCell"/>
</dbReference>
<keyword evidence="10" id="KW-0408">Iron</keyword>
<feature type="transmembrane region" description="Helical" evidence="14">
    <location>
        <begin position="142"/>
        <end position="163"/>
    </location>
</feature>
<evidence type="ECO:0000256" key="4">
    <source>
        <dbReference type="ARBA" id="ARBA00022475"/>
    </source>
</evidence>
<comment type="cofactor">
    <cofactor evidence="1">
        <name>heme b</name>
        <dbReference type="ChEBI" id="CHEBI:60344"/>
    </cofactor>
</comment>
<keyword evidence="3" id="KW-0813">Transport</keyword>
<evidence type="ECO:0000256" key="8">
    <source>
        <dbReference type="ARBA" id="ARBA00022982"/>
    </source>
</evidence>
<evidence type="ECO:0000256" key="13">
    <source>
        <dbReference type="SAM" id="MobiDB-lite"/>
    </source>
</evidence>
<dbReference type="GO" id="GO:0020037">
    <property type="term" value="F:heme binding"/>
    <property type="evidence" value="ECO:0007669"/>
    <property type="project" value="TreeGrafter"/>
</dbReference>
<proteinExistence type="inferred from homology"/>
<keyword evidence="5" id="KW-0349">Heme</keyword>
<keyword evidence="4" id="KW-1003">Cell membrane</keyword>
<organism evidence="16 17">
    <name type="scientific">Dyella jiangningensis</name>
    <dbReference type="NCBI Taxonomy" id="1379159"/>
    <lineage>
        <taxon>Bacteria</taxon>
        <taxon>Pseudomonadati</taxon>
        <taxon>Pseudomonadota</taxon>
        <taxon>Gammaproteobacteria</taxon>
        <taxon>Lysobacterales</taxon>
        <taxon>Rhodanobacteraceae</taxon>
        <taxon>Dyella</taxon>
    </lineage>
</organism>
<comment type="similarity">
    <text evidence="12">Belongs to the cytochrome b561 family.</text>
</comment>
<dbReference type="InterPro" id="IPR052168">
    <property type="entry name" value="Cytochrome_b561_oxidase"/>
</dbReference>
<dbReference type="Pfam" id="PF01292">
    <property type="entry name" value="Ni_hydr_CYTB"/>
    <property type="match status" value="1"/>
</dbReference>
<feature type="region of interest" description="Disordered" evidence="13">
    <location>
        <begin position="180"/>
        <end position="202"/>
    </location>
</feature>
<evidence type="ECO:0000259" key="15">
    <source>
        <dbReference type="Pfam" id="PF01292"/>
    </source>
</evidence>